<keyword evidence="4" id="KW-1185">Reference proteome</keyword>
<feature type="signal peptide" evidence="2">
    <location>
        <begin position="1"/>
        <end position="43"/>
    </location>
</feature>
<dbReference type="OrthoDB" id="8522166at2"/>
<dbReference type="Proteomes" id="UP000075238">
    <property type="component" value="Chromosome 2"/>
</dbReference>
<keyword evidence="2" id="KW-0732">Signal</keyword>
<dbReference type="RefSeq" id="WP_062803824.1">
    <property type="nucleotide sequence ID" value="NZ_CP014845.1"/>
</dbReference>
<dbReference type="KEGG" id="cnan:A2G96_30385"/>
<dbReference type="AlphaFoldDB" id="A0A142JVC5"/>
<evidence type="ECO:0000256" key="2">
    <source>
        <dbReference type="SAM" id="SignalP"/>
    </source>
</evidence>
<evidence type="ECO:0000313" key="4">
    <source>
        <dbReference type="Proteomes" id="UP000075238"/>
    </source>
</evidence>
<name>A0A142JVC5_9BURK</name>
<dbReference type="InterPro" id="IPR010727">
    <property type="entry name" value="DUF1302"/>
</dbReference>
<feature type="region of interest" description="Disordered" evidence="1">
    <location>
        <begin position="162"/>
        <end position="187"/>
    </location>
</feature>
<accession>A0A142JVC5</accession>
<reference evidence="3 4" key="1">
    <citation type="submission" date="2016-03" db="EMBL/GenBank/DDBJ databases">
        <title>Complete genome sequence of a novel chlorpyrifos degrading bacterium, Cupriavidus nantongensis sp. X1.</title>
        <authorList>
            <person name="Fang L."/>
        </authorList>
    </citation>
    <scope>NUCLEOTIDE SEQUENCE [LARGE SCALE GENOMIC DNA]</scope>
    <source>
        <strain evidence="3 4">X1</strain>
    </source>
</reference>
<proteinExistence type="predicted"/>
<organism evidence="3 4">
    <name type="scientific">Cupriavidus nantongensis</name>
    <dbReference type="NCBI Taxonomy" id="1796606"/>
    <lineage>
        <taxon>Bacteria</taxon>
        <taxon>Pseudomonadati</taxon>
        <taxon>Pseudomonadota</taxon>
        <taxon>Betaproteobacteria</taxon>
        <taxon>Burkholderiales</taxon>
        <taxon>Burkholderiaceae</taxon>
        <taxon>Cupriavidus</taxon>
    </lineage>
</organism>
<evidence type="ECO:0000313" key="3">
    <source>
        <dbReference type="EMBL" id="AMR82037.1"/>
    </source>
</evidence>
<feature type="compositionally biased region" description="Basic residues" evidence="1">
    <location>
        <begin position="167"/>
        <end position="183"/>
    </location>
</feature>
<gene>
    <name evidence="3" type="ORF">A2G96_30385</name>
</gene>
<evidence type="ECO:0008006" key="5">
    <source>
        <dbReference type="Google" id="ProtNLM"/>
    </source>
</evidence>
<dbReference type="Pfam" id="PF06980">
    <property type="entry name" value="DUF1302"/>
    <property type="match status" value="1"/>
</dbReference>
<feature type="chain" id="PRO_5007498394" description="TonB-dependent receptor-like beta-barrel domain-containing protein" evidence="2">
    <location>
        <begin position="44"/>
        <end position="233"/>
    </location>
</feature>
<protein>
    <recommendedName>
        <fullName evidence="5">TonB-dependent receptor-like beta-barrel domain-containing protein</fullName>
    </recommendedName>
</protein>
<sequence length="233" mass="25558">MTMRHEMPLPKVGLSRFTSTKPVAAVQAIGTASLLAAFPAVHAADVSPPEEASDTRVTWNNTARYSAVFLTRSQNPALLGNVNADDGDRNFNRALLSNRVDLPGELDVVTSSGLGFRLSALGRYDSVYNERNDNPGFVGGAVPTKLSVAPDRFTVTAKRWTDAGAQRRNHGQRRPGDVRRRRGGSMTLPRSRLVEQSRDRLLSAQGLAHDRVRTDMPLRGHFNTLDAFPRVDL</sequence>
<dbReference type="EMBL" id="CP014845">
    <property type="protein sequence ID" value="AMR82037.1"/>
    <property type="molecule type" value="Genomic_DNA"/>
</dbReference>
<dbReference type="STRING" id="1796606.A2G96_30385"/>
<evidence type="ECO:0000256" key="1">
    <source>
        <dbReference type="SAM" id="MobiDB-lite"/>
    </source>
</evidence>